<reference evidence="24 25" key="1">
    <citation type="submission" date="2019-01" db="EMBL/GenBank/DDBJ databases">
        <authorList>
            <person name="Sayadi A."/>
        </authorList>
    </citation>
    <scope>NUCLEOTIDE SEQUENCE [LARGE SCALE GENOMIC DNA]</scope>
</reference>
<dbReference type="PIRSF" id="PIRSF002773">
    <property type="entry name" value="ABC_prm/ATPase_B"/>
    <property type="match status" value="1"/>
</dbReference>
<dbReference type="PROSITE" id="PS50893">
    <property type="entry name" value="ABC_TRANSPORTER_2"/>
    <property type="match status" value="1"/>
</dbReference>
<evidence type="ECO:0000256" key="1">
    <source>
        <dbReference type="ARBA" id="ARBA00004448"/>
    </source>
</evidence>
<evidence type="ECO:0000256" key="21">
    <source>
        <dbReference type="SAM" id="Phobius"/>
    </source>
</evidence>
<evidence type="ECO:0000256" key="4">
    <source>
        <dbReference type="ARBA" id="ARBA00022692"/>
    </source>
</evidence>
<evidence type="ECO:0000256" key="17">
    <source>
        <dbReference type="ARBA" id="ARBA00055589"/>
    </source>
</evidence>
<evidence type="ECO:0000256" key="18">
    <source>
        <dbReference type="ARBA" id="ARBA00072683"/>
    </source>
</evidence>
<evidence type="ECO:0000256" key="14">
    <source>
        <dbReference type="ARBA" id="ARBA00023128"/>
    </source>
</evidence>
<keyword evidence="12 21" id="KW-1133">Transmembrane helix</keyword>
<feature type="transmembrane region" description="Helical" evidence="21">
    <location>
        <begin position="344"/>
        <end position="365"/>
    </location>
</feature>
<keyword evidence="25" id="KW-1185">Reference proteome</keyword>
<dbReference type="Pfam" id="PF00005">
    <property type="entry name" value="ABC_tran"/>
    <property type="match status" value="1"/>
</dbReference>
<dbReference type="EMBL" id="CAACVG010011398">
    <property type="protein sequence ID" value="VEN57996.1"/>
    <property type="molecule type" value="Genomic_DNA"/>
</dbReference>
<dbReference type="Gene3D" id="1.20.1560.10">
    <property type="entry name" value="ABC transporter type 1, transmembrane domain"/>
    <property type="match status" value="1"/>
</dbReference>
<evidence type="ECO:0000256" key="8">
    <source>
        <dbReference type="ARBA" id="ARBA00022840"/>
    </source>
</evidence>
<dbReference type="GO" id="GO:0005524">
    <property type="term" value="F:ATP binding"/>
    <property type="evidence" value="ECO:0007669"/>
    <property type="project" value="UniProtKB-KW"/>
</dbReference>
<dbReference type="CDD" id="cd18573">
    <property type="entry name" value="ABC_6TM_ABCB10_like"/>
    <property type="match status" value="1"/>
</dbReference>
<dbReference type="InterPro" id="IPR039421">
    <property type="entry name" value="Type_1_exporter"/>
</dbReference>
<keyword evidence="15 21" id="KW-0472">Membrane</keyword>
<keyword evidence="6" id="KW-0547">Nucleotide-binding</keyword>
<dbReference type="PANTHER" id="PTHR43394">
    <property type="entry name" value="ATP-DEPENDENT PERMEASE MDL1, MITOCHONDRIAL"/>
    <property type="match status" value="1"/>
</dbReference>
<keyword evidence="5" id="KW-0479">Metal-binding</keyword>
<evidence type="ECO:0000256" key="13">
    <source>
        <dbReference type="ARBA" id="ARBA00022990"/>
    </source>
</evidence>
<feature type="domain" description="ABC transporter" evidence="22">
    <location>
        <begin position="439"/>
        <end position="678"/>
    </location>
</feature>
<keyword evidence="14" id="KW-0496">Mitochondrion</keyword>
<evidence type="ECO:0000256" key="20">
    <source>
        <dbReference type="ARBA" id="ARBA00083334"/>
    </source>
</evidence>
<feature type="domain" description="ABC transmembrane type-1" evidence="23">
    <location>
        <begin position="119"/>
        <end position="405"/>
    </location>
</feature>
<evidence type="ECO:0000259" key="22">
    <source>
        <dbReference type="PROSITE" id="PS50893"/>
    </source>
</evidence>
<evidence type="ECO:0000256" key="12">
    <source>
        <dbReference type="ARBA" id="ARBA00022989"/>
    </source>
</evidence>
<dbReference type="GO" id="GO:0042802">
    <property type="term" value="F:identical protein binding"/>
    <property type="evidence" value="ECO:0007669"/>
    <property type="project" value="UniProtKB-ARBA"/>
</dbReference>
<dbReference type="Proteomes" id="UP000410492">
    <property type="component" value="Unassembled WGS sequence"/>
</dbReference>
<keyword evidence="9" id="KW-0460">Magnesium</keyword>
<dbReference type="PROSITE" id="PS50929">
    <property type="entry name" value="ABC_TM1F"/>
    <property type="match status" value="1"/>
</dbReference>
<accession>A0A653DDT4</accession>
<keyword evidence="3" id="KW-0813">Transport</keyword>
<feature type="transmembrane region" description="Helical" evidence="21">
    <location>
        <begin position="159"/>
        <end position="183"/>
    </location>
</feature>
<dbReference type="FunFam" id="3.40.50.300:FF:000403">
    <property type="entry name" value="ATP-binding cassette sub-family B member 8, mitochondrial"/>
    <property type="match status" value="1"/>
</dbReference>
<comment type="function">
    <text evidence="17">ATP-dependent transporter located in the mitochondrial inner membrane that catalyzes the export of biliverdin from the mitochondrial matrix, and plays a crucial role in hemoglobin synthesis and antioxidative stress. Participates in the early step of the heme biosynthetic process during insertion of iron into protoporphyrin IX (PPIX). Involved in the stabilization of the iron transporter mitoferrin-1/SLC25A37. In addition may be involved in mitochondrial unfolded protein response (UPRmt) signaling pathway, although ABCB10 probably does not participate in peptide export from mitochondria.</text>
</comment>
<evidence type="ECO:0000256" key="3">
    <source>
        <dbReference type="ARBA" id="ARBA00022448"/>
    </source>
</evidence>
<comment type="similarity">
    <text evidence="2">Belongs to the ABC transporter superfamily. ABCB family. Mitochondrial peptide exporter (TC 3.A.1.212) subfamily.</text>
</comment>
<feature type="transmembrane region" description="Helical" evidence="21">
    <location>
        <begin position="264"/>
        <end position="283"/>
    </location>
</feature>
<dbReference type="GO" id="GO:0015421">
    <property type="term" value="F:ABC-type oligopeptide transporter activity"/>
    <property type="evidence" value="ECO:0007669"/>
    <property type="project" value="TreeGrafter"/>
</dbReference>
<keyword evidence="4 21" id="KW-0812">Transmembrane</keyword>
<organism evidence="24 25">
    <name type="scientific">Callosobruchus maculatus</name>
    <name type="common">Southern cowpea weevil</name>
    <name type="synonym">Pulse bruchid</name>
    <dbReference type="NCBI Taxonomy" id="64391"/>
    <lineage>
        <taxon>Eukaryota</taxon>
        <taxon>Metazoa</taxon>
        <taxon>Ecdysozoa</taxon>
        <taxon>Arthropoda</taxon>
        <taxon>Hexapoda</taxon>
        <taxon>Insecta</taxon>
        <taxon>Pterygota</taxon>
        <taxon>Neoptera</taxon>
        <taxon>Endopterygota</taxon>
        <taxon>Coleoptera</taxon>
        <taxon>Polyphaga</taxon>
        <taxon>Cucujiformia</taxon>
        <taxon>Chrysomeloidea</taxon>
        <taxon>Chrysomelidae</taxon>
        <taxon>Bruchinae</taxon>
        <taxon>Bruchini</taxon>
        <taxon>Callosobruchus</taxon>
    </lineage>
</organism>
<keyword evidence="11" id="KW-1278">Translocase</keyword>
<keyword evidence="10" id="KW-0809">Transit peptide</keyword>
<dbReference type="InterPro" id="IPR027417">
    <property type="entry name" value="P-loop_NTPase"/>
</dbReference>
<dbReference type="InterPro" id="IPR017871">
    <property type="entry name" value="ABC_transporter-like_CS"/>
</dbReference>
<comment type="subcellular location">
    <subcellularLocation>
        <location evidence="1">Mitochondrion inner membrane</location>
        <topology evidence="1">Multi-pass membrane protein</topology>
    </subcellularLocation>
</comment>
<comment type="catalytic activity">
    <reaction evidence="16">
        <text>biliverdin IXalpha(in) + ATP + H2O = biliverdin IXalpha(out) + ADP + phosphate + H(+)</text>
        <dbReference type="Rhea" id="RHEA:82359"/>
        <dbReference type="ChEBI" id="CHEBI:15377"/>
        <dbReference type="ChEBI" id="CHEBI:15378"/>
        <dbReference type="ChEBI" id="CHEBI:30616"/>
        <dbReference type="ChEBI" id="CHEBI:43474"/>
        <dbReference type="ChEBI" id="CHEBI:57991"/>
        <dbReference type="ChEBI" id="CHEBI:456216"/>
    </reaction>
    <physiologicalReaction direction="left-to-right" evidence="16">
        <dbReference type="Rhea" id="RHEA:82360"/>
    </physiologicalReaction>
</comment>
<keyword evidence="13" id="KW-0007">Acetylation</keyword>
<evidence type="ECO:0000313" key="24">
    <source>
        <dbReference type="EMBL" id="VEN57996.1"/>
    </source>
</evidence>
<dbReference type="InterPro" id="IPR011527">
    <property type="entry name" value="ABC1_TM_dom"/>
</dbReference>
<sequence>MSIYTVIAFNHSSIPRLYVKHLKVVFGRKGALNRSHHTMTPTKKVPLNIKDPAYVVVKVTEEEALPKQSRFARFFRRNKSTGTVTSKAENVAPATSGLKRSELKRLFSLARPEKWKLTGAIGFLLVSSSVTMTIPFSLGKVLDIIYTNSNDSLEAKGKLNKVCGILLCIFVLGAACNFGRIYFMSTAGYRMTNALRRKVFGAILRQEQGWFDRRPTGELINRLSADTQLVGTALSMNISDGLRSFVMVCAGTGMMFYMSPELALVGLAIVPPLAGIAVVYGRFVRGISRKLQDALAESTKVAEERIANVRTVKAFAQEPREIHKYQQVIKDVLQLGYKESKARAFFYALTGFSGHVIIISVLYYGGVMVSANTITVGNLSSFLLYAAYIGISVGGLSGFYSDLNKAVGAASRIWEIIDRDPTIPIHGGLVPVGTPEGRIEYNNIKFAYPSRDDVQVLKGLSLSILPGRTVAVVGPSGSGKSTLGALLLRLYDPDEGDILLDDHDVRQLDPAWLKRFIGTVSQEPVLFSCSIRENILYGADDPDKVTDEELVKVCKEANVLEFVEKLPQGFDTIVGERGVMLSGGQKQRVAIARALIKNPKILLLDEATSALDAQSESLVQEALQRIMKGRTVLTIAHRLSTVQNADEIAVLKDGRIVEKGKYMDLISKDDGAFKELIKHQTFAPGLERLSGNSETLLTREARL</sequence>
<keyword evidence="7" id="KW-0999">Mitochondrion inner membrane</keyword>
<keyword evidence="8" id="KW-0067">ATP-binding</keyword>
<evidence type="ECO:0000256" key="9">
    <source>
        <dbReference type="ARBA" id="ARBA00022842"/>
    </source>
</evidence>
<evidence type="ECO:0000256" key="16">
    <source>
        <dbReference type="ARBA" id="ARBA00052250"/>
    </source>
</evidence>
<evidence type="ECO:0000256" key="7">
    <source>
        <dbReference type="ARBA" id="ARBA00022792"/>
    </source>
</evidence>
<dbReference type="Pfam" id="PF00664">
    <property type="entry name" value="ABC_membrane"/>
    <property type="match status" value="1"/>
</dbReference>
<evidence type="ECO:0000256" key="10">
    <source>
        <dbReference type="ARBA" id="ARBA00022946"/>
    </source>
</evidence>
<dbReference type="PANTHER" id="PTHR43394:SF1">
    <property type="entry name" value="ATP-BINDING CASSETTE SUB-FAMILY B MEMBER 10, MITOCHONDRIAL"/>
    <property type="match status" value="1"/>
</dbReference>
<gene>
    <name evidence="24" type="ORF">CALMAC_LOCUS16475</name>
</gene>
<dbReference type="SMART" id="SM00382">
    <property type="entry name" value="AAA"/>
    <property type="match status" value="1"/>
</dbReference>
<dbReference type="OrthoDB" id="6500128at2759"/>
<dbReference type="GO" id="GO:0016887">
    <property type="term" value="F:ATP hydrolysis activity"/>
    <property type="evidence" value="ECO:0007669"/>
    <property type="project" value="InterPro"/>
</dbReference>
<protein>
    <recommendedName>
        <fullName evidence="18">ATP-binding cassette sub-family B member 10, mitochondrial</fullName>
    </recommendedName>
    <alternativeName>
        <fullName evidence="19">ABC-mitochondrial erythroid protein</fullName>
    </alternativeName>
    <alternativeName>
        <fullName evidence="20">ATP-binding cassette transporter 10</fullName>
    </alternativeName>
</protein>
<dbReference type="InterPro" id="IPR003439">
    <property type="entry name" value="ABC_transporter-like_ATP-bd"/>
</dbReference>
<dbReference type="GO" id="GO:0090374">
    <property type="term" value="P:oligopeptide export from mitochondrion"/>
    <property type="evidence" value="ECO:0007669"/>
    <property type="project" value="TreeGrafter"/>
</dbReference>
<dbReference type="InterPro" id="IPR036640">
    <property type="entry name" value="ABC1_TM_sf"/>
</dbReference>
<evidence type="ECO:0000259" key="23">
    <source>
        <dbReference type="PROSITE" id="PS50929"/>
    </source>
</evidence>
<evidence type="ECO:0000256" key="19">
    <source>
        <dbReference type="ARBA" id="ARBA00075187"/>
    </source>
</evidence>
<name>A0A653DDT4_CALMS</name>
<evidence type="ECO:0000256" key="15">
    <source>
        <dbReference type="ARBA" id="ARBA00023136"/>
    </source>
</evidence>
<evidence type="ECO:0000256" key="11">
    <source>
        <dbReference type="ARBA" id="ARBA00022967"/>
    </source>
</evidence>
<proteinExistence type="inferred from homology"/>
<dbReference type="InterPro" id="IPR003593">
    <property type="entry name" value="AAA+_ATPase"/>
</dbReference>
<dbReference type="CDD" id="cd03249">
    <property type="entry name" value="ABC_MTABC3_MDL1_MDL2"/>
    <property type="match status" value="1"/>
</dbReference>
<dbReference type="SUPFAM" id="SSF90123">
    <property type="entry name" value="ABC transporter transmembrane region"/>
    <property type="match status" value="1"/>
</dbReference>
<evidence type="ECO:0000313" key="25">
    <source>
        <dbReference type="Proteomes" id="UP000410492"/>
    </source>
</evidence>
<dbReference type="GO" id="GO:0005743">
    <property type="term" value="C:mitochondrial inner membrane"/>
    <property type="evidence" value="ECO:0007669"/>
    <property type="project" value="UniProtKB-SubCell"/>
</dbReference>
<dbReference type="AlphaFoldDB" id="A0A653DDT4"/>
<dbReference type="FunFam" id="1.20.1560.10:FF:000048">
    <property type="entry name" value="ATP-binding cassette sub-family B member 10, mitochondrial"/>
    <property type="match status" value="1"/>
</dbReference>
<dbReference type="PROSITE" id="PS00211">
    <property type="entry name" value="ABC_TRANSPORTER_1"/>
    <property type="match status" value="1"/>
</dbReference>
<dbReference type="GO" id="GO:0046872">
    <property type="term" value="F:metal ion binding"/>
    <property type="evidence" value="ECO:0007669"/>
    <property type="project" value="UniProtKB-KW"/>
</dbReference>
<dbReference type="SUPFAM" id="SSF52540">
    <property type="entry name" value="P-loop containing nucleoside triphosphate hydrolases"/>
    <property type="match status" value="1"/>
</dbReference>
<feature type="transmembrane region" description="Helical" evidence="21">
    <location>
        <begin position="117"/>
        <end position="139"/>
    </location>
</feature>
<feature type="transmembrane region" description="Helical" evidence="21">
    <location>
        <begin position="385"/>
        <end position="403"/>
    </location>
</feature>
<evidence type="ECO:0000256" key="5">
    <source>
        <dbReference type="ARBA" id="ARBA00022723"/>
    </source>
</evidence>
<evidence type="ECO:0000256" key="2">
    <source>
        <dbReference type="ARBA" id="ARBA00005580"/>
    </source>
</evidence>
<dbReference type="Gene3D" id="3.40.50.300">
    <property type="entry name" value="P-loop containing nucleotide triphosphate hydrolases"/>
    <property type="match status" value="1"/>
</dbReference>
<evidence type="ECO:0000256" key="6">
    <source>
        <dbReference type="ARBA" id="ARBA00022741"/>
    </source>
</evidence>